<keyword evidence="7" id="KW-1185">Reference proteome</keyword>
<dbReference type="EMBL" id="JBHRTR010000031">
    <property type="protein sequence ID" value="MFC3229124.1"/>
    <property type="molecule type" value="Genomic_DNA"/>
</dbReference>
<dbReference type="Pfam" id="PF00440">
    <property type="entry name" value="TetR_N"/>
    <property type="match status" value="1"/>
</dbReference>
<keyword evidence="1" id="KW-0805">Transcription regulation</keyword>
<dbReference type="InterPro" id="IPR036271">
    <property type="entry name" value="Tet_transcr_reg_TetR-rel_C_sf"/>
</dbReference>
<evidence type="ECO:0000256" key="3">
    <source>
        <dbReference type="ARBA" id="ARBA00023163"/>
    </source>
</evidence>
<dbReference type="PANTHER" id="PTHR47506:SF7">
    <property type="entry name" value="TRANSCRIPTIONAL REGULATORY PROTEIN"/>
    <property type="match status" value="1"/>
</dbReference>
<evidence type="ECO:0000256" key="4">
    <source>
        <dbReference type="PROSITE-ProRule" id="PRU00335"/>
    </source>
</evidence>
<name>A0ABV7L3M6_9PROT</name>
<dbReference type="SUPFAM" id="SSF48498">
    <property type="entry name" value="Tetracyclin repressor-like, C-terminal domain"/>
    <property type="match status" value="1"/>
</dbReference>
<evidence type="ECO:0000313" key="7">
    <source>
        <dbReference type="Proteomes" id="UP001595528"/>
    </source>
</evidence>
<dbReference type="PROSITE" id="PS50977">
    <property type="entry name" value="HTH_TETR_2"/>
    <property type="match status" value="1"/>
</dbReference>
<organism evidence="6 7">
    <name type="scientific">Marinibaculum pumilum</name>
    <dbReference type="NCBI Taxonomy" id="1766165"/>
    <lineage>
        <taxon>Bacteria</taxon>
        <taxon>Pseudomonadati</taxon>
        <taxon>Pseudomonadota</taxon>
        <taxon>Alphaproteobacteria</taxon>
        <taxon>Rhodospirillales</taxon>
        <taxon>Rhodospirillaceae</taxon>
        <taxon>Marinibaculum</taxon>
    </lineage>
</organism>
<dbReference type="InterPro" id="IPR001647">
    <property type="entry name" value="HTH_TetR"/>
</dbReference>
<feature type="domain" description="HTH tetR-type" evidence="5">
    <location>
        <begin position="9"/>
        <end position="69"/>
    </location>
</feature>
<keyword evidence="3" id="KW-0804">Transcription</keyword>
<evidence type="ECO:0000256" key="2">
    <source>
        <dbReference type="ARBA" id="ARBA00023125"/>
    </source>
</evidence>
<dbReference type="Gene3D" id="1.10.10.60">
    <property type="entry name" value="Homeodomain-like"/>
    <property type="match status" value="1"/>
</dbReference>
<dbReference type="Gene3D" id="1.10.357.10">
    <property type="entry name" value="Tetracycline Repressor, domain 2"/>
    <property type="match status" value="1"/>
</dbReference>
<dbReference type="Proteomes" id="UP001595528">
    <property type="component" value="Unassembled WGS sequence"/>
</dbReference>
<accession>A0ABV7L3M6</accession>
<dbReference type="PRINTS" id="PR00455">
    <property type="entry name" value="HTHTETR"/>
</dbReference>
<evidence type="ECO:0000256" key="1">
    <source>
        <dbReference type="ARBA" id="ARBA00023015"/>
    </source>
</evidence>
<keyword evidence="2 4" id="KW-0238">DNA-binding</keyword>
<gene>
    <name evidence="6" type="ORF">ACFOGJ_17895</name>
</gene>
<comment type="caution">
    <text evidence="6">The sequence shown here is derived from an EMBL/GenBank/DDBJ whole genome shotgun (WGS) entry which is preliminary data.</text>
</comment>
<dbReference type="PANTHER" id="PTHR47506">
    <property type="entry name" value="TRANSCRIPTIONAL REGULATORY PROTEIN"/>
    <property type="match status" value="1"/>
</dbReference>
<protein>
    <submittedName>
        <fullName evidence="6">TetR/AcrR family transcriptional regulator</fullName>
    </submittedName>
</protein>
<evidence type="ECO:0000313" key="6">
    <source>
        <dbReference type="EMBL" id="MFC3229124.1"/>
    </source>
</evidence>
<reference evidence="7" key="1">
    <citation type="journal article" date="2019" name="Int. J. Syst. Evol. Microbiol.">
        <title>The Global Catalogue of Microorganisms (GCM) 10K type strain sequencing project: providing services to taxonomists for standard genome sequencing and annotation.</title>
        <authorList>
            <consortium name="The Broad Institute Genomics Platform"/>
            <consortium name="The Broad Institute Genome Sequencing Center for Infectious Disease"/>
            <person name="Wu L."/>
            <person name="Ma J."/>
        </authorList>
    </citation>
    <scope>NUCLEOTIDE SEQUENCE [LARGE SCALE GENOMIC DNA]</scope>
    <source>
        <strain evidence="7">KCTC 42964</strain>
    </source>
</reference>
<dbReference type="RefSeq" id="WP_379903033.1">
    <property type="nucleotide sequence ID" value="NZ_JBHRTR010000031.1"/>
</dbReference>
<dbReference type="InterPro" id="IPR009057">
    <property type="entry name" value="Homeodomain-like_sf"/>
</dbReference>
<evidence type="ECO:0000259" key="5">
    <source>
        <dbReference type="PROSITE" id="PS50977"/>
    </source>
</evidence>
<sequence>MRYSREHSEATRKRILGAAARLYREGGLAGTGVDAVAQAAGVTSGAIYRAFGSKEKLFEAVVQDGVERLSAGIVQLRRAQPDGWPAALAGWYLGPQHVGSPGQGCLLPTLTPDVARGGEAARILFQEGARRAAAAADSAGPADGSDAGAAGGKAPASGWATLSLLAGAVLLARAAGPGPVQDEILSSAAAAMEGMAQEGTGGRERQGGG</sequence>
<dbReference type="SUPFAM" id="SSF46689">
    <property type="entry name" value="Homeodomain-like"/>
    <property type="match status" value="1"/>
</dbReference>
<feature type="DNA-binding region" description="H-T-H motif" evidence="4">
    <location>
        <begin position="32"/>
        <end position="51"/>
    </location>
</feature>
<proteinExistence type="predicted"/>